<keyword evidence="2" id="KW-1185">Reference proteome</keyword>
<dbReference type="Proteomes" id="UP000535491">
    <property type="component" value="Unassembled WGS sequence"/>
</dbReference>
<dbReference type="RefSeq" id="WP_181751122.1">
    <property type="nucleotide sequence ID" value="NZ_JACEIQ010000004.1"/>
</dbReference>
<proteinExistence type="predicted"/>
<organism evidence="1 2">
    <name type="scientific">Paenactinomyces guangxiensis</name>
    <dbReference type="NCBI Taxonomy" id="1490290"/>
    <lineage>
        <taxon>Bacteria</taxon>
        <taxon>Bacillati</taxon>
        <taxon>Bacillota</taxon>
        <taxon>Bacilli</taxon>
        <taxon>Bacillales</taxon>
        <taxon>Thermoactinomycetaceae</taxon>
        <taxon>Paenactinomyces</taxon>
    </lineage>
</organism>
<comment type="caution">
    <text evidence="1">The sequence shown here is derived from an EMBL/GenBank/DDBJ whole genome shotgun (WGS) entry which is preliminary data.</text>
</comment>
<sequence length="58" mass="7473">MWKEYLYKANMYKILADFYKYRNYTSYKTYRRKYDKYLEKLVEAYEKDQTLKENRGQE</sequence>
<evidence type="ECO:0000313" key="1">
    <source>
        <dbReference type="EMBL" id="MBA4493881.1"/>
    </source>
</evidence>
<evidence type="ECO:0000313" key="2">
    <source>
        <dbReference type="Proteomes" id="UP000535491"/>
    </source>
</evidence>
<accession>A0A7W1WPV7</accession>
<dbReference type="EMBL" id="JACEIQ010000004">
    <property type="protein sequence ID" value="MBA4493881.1"/>
    <property type="molecule type" value="Genomic_DNA"/>
</dbReference>
<dbReference type="AlphaFoldDB" id="A0A7W1WPV7"/>
<protein>
    <submittedName>
        <fullName evidence="1">Uncharacterized protein</fullName>
    </submittedName>
</protein>
<gene>
    <name evidence="1" type="ORF">H1191_06120</name>
</gene>
<reference evidence="1 2" key="1">
    <citation type="submission" date="2020-07" db="EMBL/GenBank/DDBJ databases">
        <authorList>
            <person name="Feng H."/>
        </authorList>
    </citation>
    <scope>NUCLEOTIDE SEQUENCE [LARGE SCALE GENOMIC DNA]</scope>
    <source>
        <strain evidence="2">s-10</strain>
    </source>
</reference>
<name>A0A7W1WPV7_9BACL</name>